<evidence type="ECO:0000259" key="2">
    <source>
        <dbReference type="Pfam" id="PF13453"/>
    </source>
</evidence>
<organism evidence="3 4">
    <name type="scientific">Cohnella lubricantis</name>
    <dbReference type="NCBI Taxonomy" id="2163172"/>
    <lineage>
        <taxon>Bacteria</taxon>
        <taxon>Bacillati</taxon>
        <taxon>Bacillota</taxon>
        <taxon>Bacilli</taxon>
        <taxon>Bacillales</taxon>
        <taxon>Paenibacillaceae</taxon>
        <taxon>Cohnella</taxon>
    </lineage>
</organism>
<protein>
    <submittedName>
        <fullName evidence="3">Zf-TFIIB domain-containing protein</fullName>
    </submittedName>
</protein>
<evidence type="ECO:0000313" key="4">
    <source>
        <dbReference type="Proteomes" id="UP000574133"/>
    </source>
</evidence>
<dbReference type="InterPro" id="IPR027392">
    <property type="entry name" value="TF_Znf"/>
</dbReference>
<evidence type="ECO:0000256" key="1">
    <source>
        <dbReference type="SAM" id="MobiDB-lite"/>
    </source>
</evidence>
<comment type="caution">
    <text evidence="3">The sequence shown here is derived from an EMBL/GenBank/DDBJ whole genome shotgun (WGS) entry which is preliminary data.</text>
</comment>
<dbReference type="AlphaFoldDB" id="A0A841T7C9"/>
<evidence type="ECO:0000313" key="3">
    <source>
        <dbReference type="EMBL" id="MBB6676802.1"/>
    </source>
</evidence>
<keyword evidence="4" id="KW-1185">Reference proteome</keyword>
<feature type="region of interest" description="Disordered" evidence="1">
    <location>
        <begin position="55"/>
        <end position="104"/>
    </location>
</feature>
<name>A0A841T7C9_9BACL</name>
<dbReference type="Proteomes" id="UP000574133">
    <property type="component" value="Unassembled WGS sequence"/>
</dbReference>
<feature type="compositionally biased region" description="Basic and acidic residues" evidence="1">
    <location>
        <begin position="81"/>
        <end position="93"/>
    </location>
</feature>
<accession>A0A841T7C9</accession>
<dbReference type="Pfam" id="PF13453">
    <property type="entry name" value="Zn_ribbon_TFIIB"/>
    <property type="match status" value="1"/>
</dbReference>
<sequence>MNCPVCRDTRMREVEKNGVLIDICPSCKGVWLDRGELEKLMTEVREVREDYNRWYYDDDDDDDRRKRQAPYPPRQDSYQDSQRDARYDHKSDGSHYGGHKRKKKRSVMDMFGDLFD</sequence>
<feature type="domain" description="Transcription factor zinc-finger" evidence="2">
    <location>
        <begin position="2"/>
        <end position="41"/>
    </location>
</feature>
<gene>
    <name evidence="3" type="ORF">H4Q31_05590</name>
</gene>
<proteinExistence type="predicted"/>
<dbReference type="RefSeq" id="WP_185178089.1">
    <property type="nucleotide sequence ID" value="NZ_CBCSEP010000015.1"/>
</dbReference>
<dbReference type="EMBL" id="JACJVN010000022">
    <property type="protein sequence ID" value="MBB6676802.1"/>
    <property type="molecule type" value="Genomic_DNA"/>
</dbReference>
<reference evidence="3 4" key="1">
    <citation type="submission" date="2020-08" db="EMBL/GenBank/DDBJ databases">
        <title>Cohnella phylogeny.</title>
        <authorList>
            <person name="Dunlap C."/>
        </authorList>
    </citation>
    <scope>NUCLEOTIDE SEQUENCE [LARGE SCALE GENOMIC DNA]</scope>
    <source>
        <strain evidence="3 4">DSM 103658</strain>
    </source>
</reference>